<feature type="chain" id="PRO_5045690481" evidence="1">
    <location>
        <begin position="19"/>
        <end position="261"/>
    </location>
</feature>
<evidence type="ECO:0000313" key="2">
    <source>
        <dbReference type="EMBL" id="MFB9134462.1"/>
    </source>
</evidence>
<gene>
    <name evidence="2" type="ORF">ACFFUV_05675</name>
</gene>
<dbReference type="Proteomes" id="UP001589645">
    <property type="component" value="Unassembled WGS sequence"/>
</dbReference>
<protein>
    <submittedName>
        <fullName evidence="2">Peptidoglycan binding protein CsiV</fullName>
    </submittedName>
</protein>
<sequence length="261" mass="29684">MKKLIPLLLFFVALPSWAQRQFDVEVIIFKRAVDAEQTTESWPNELPKIDMSKAGSLNDESYVSSQGAQLLPASQYQLNPQEQQLDAHAGFQVLFHKAWRQGDGGRYASPIFHIRAGRDFSEQFTADGSPRENQGDEVIDGVTEQSVNGPVYELDGKFQVYVEHYLYADLQLDLNEPSVRNVTLEEKELDLSPEDASTGQAQDDTVQVGLMEDVSPIVKEQRFLKAYRMEQKRRMRSGETHYLDHPLLGVIIQVRKVAEQE</sequence>
<proteinExistence type="predicted"/>
<name>A0ABV5HKF5_9VIBR</name>
<evidence type="ECO:0000256" key="1">
    <source>
        <dbReference type="SAM" id="SignalP"/>
    </source>
</evidence>
<accession>A0ABV5HKF5</accession>
<evidence type="ECO:0000313" key="3">
    <source>
        <dbReference type="Proteomes" id="UP001589645"/>
    </source>
</evidence>
<dbReference type="InterPro" id="IPR021241">
    <property type="entry name" value="CsiV"/>
</dbReference>
<comment type="caution">
    <text evidence="2">The sequence shown here is derived from an EMBL/GenBank/DDBJ whole genome shotgun (WGS) entry which is preliminary data.</text>
</comment>
<keyword evidence="1" id="KW-0732">Signal</keyword>
<dbReference type="Pfam" id="PF10972">
    <property type="entry name" value="CsiV"/>
    <property type="match status" value="1"/>
</dbReference>
<keyword evidence="3" id="KW-1185">Reference proteome</keyword>
<dbReference type="RefSeq" id="WP_390190375.1">
    <property type="nucleotide sequence ID" value="NZ_JBHMEP010000001.1"/>
</dbReference>
<organism evidence="2 3">
    <name type="scientific">Vibrio olivae</name>
    <dbReference type="NCBI Taxonomy" id="1243002"/>
    <lineage>
        <taxon>Bacteria</taxon>
        <taxon>Pseudomonadati</taxon>
        <taxon>Pseudomonadota</taxon>
        <taxon>Gammaproteobacteria</taxon>
        <taxon>Vibrionales</taxon>
        <taxon>Vibrionaceae</taxon>
        <taxon>Vibrio</taxon>
    </lineage>
</organism>
<feature type="signal peptide" evidence="1">
    <location>
        <begin position="1"/>
        <end position="18"/>
    </location>
</feature>
<reference evidence="2 3" key="1">
    <citation type="submission" date="2024-09" db="EMBL/GenBank/DDBJ databases">
        <authorList>
            <person name="Sun Q."/>
            <person name="Mori K."/>
        </authorList>
    </citation>
    <scope>NUCLEOTIDE SEQUENCE [LARGE SCALE GENOMIC DNA]</scope>
    <source>
        <strain evidence="2 3">CECT 8064</strain>
    </source>
</reference>
<dbReference type="EMBL" id="JBHMEP010000001">
    <property type="protein sequence ID" value="MFB9134462.1"/>
    <property type="molecule type" value="Genomic_DNA"/>
</dbReference>